<evidence type="ECO:0000256" key="2">
    <source>
        <dbReference type="ARBA" id="ARBA00022729"/>
    </source>
</evidence>
<sequence>MNSQPSLSSAQKPLSRLRRGLVMTATVFVAALGTHAALAGAQTQPPAPLQMQQGGPGMRHSGRGMERMFSQIGATPEQIQQIRAIQKQSWEKSRPEMEQMRQLTQERMKLLSQPQIDRGALENLRVKQMDLASQLSRDRAQTQYQVAEVLKPEQRAQLYAMLEQRMQRMEHKGWRQGGPGMGGPGMMFGH</sequence>
<gene>
    <name evidence="5" type="ORF">GALL_485030</name>
</gene>
<accession>A0A1J5Q1Z6</accession>
<feature type="region of interest" description="Disordered" evidence="4">
    <location>
        <begin position="43"/>
        <end position="62"/>
    </location>
</feature>
<evidence type="ECO:0000313" key="5">
    <source>
        <dbReference type="EMBL" id="OIQ69893.1"/>
    </source>
</evidence>
<dbReference type="PANTHER" id="PTHR38102:SF1">
    <property type="entry name" value="PERIPLASMIC CHAPERONE SPY"/>
    <property type="match status" value="1"/>
</dbReference>
<keyword evidence="2" id="KW-0732">Signal</keyword>
<dbReference type="CDD" id="cd09916">
    <property type="entry name" value="CpxP_like"/>
    <property type="match status" value="1"/>
</dbReference>
<proteinExistence type="predicted"/>
<dbReference type="AlphaFoldDB" id="A0A1J5Q1Z6"/>
<dbReference type="Pfam" id="PF07813">
    <property type="entry name" value="LTXXQ"/>
    <property type="match status" value="1"/>
</dbReference>
<dbReference type="EMBL" id="MLJW01004479">
    <property type="protein sequence ID" value="OIQ69893.1"/>
    <property type="molecule type" value="Genomic_DNA"/>
</dbReference>
<protein>
    <submittedName>
        <fullName evidence="5">Periplasmic protein</fullName>
    </submittedName>
</protein>
<evidence type="ECO:0000256" key="1">
    <source>
        <dbReference type="ARBA" id="ARBA00004418"/>
    </source>
</evidence>
<dbReference type="PANTHER" id="PTHR38102">
    <property type="entry name" value="PERIPLASMIC CHAPERONE SPY"/>
    <property type="match status" value="1"/>
</dbReference>
<evidence type="ECO:0000256" key="4">
    <source>
        <dbReference type="SAM" id="MobiDB-lite"/>
    </source>
</evidence>
<dbReference type="GO" id="GO:0030288">
    <property type="term" value="C:outer membrane-bounded periplasmic space"/>
    <property type="evidence" value="ECO:0007669"/>
    <property type="project" value="TreeGrafter"/>
</dbReference>
<dbReference type="InterPro" id="IPR052211">
    <property type="entry name" value="Cpx_auxiliary_protein"/>
</dbReference>
<evidence type="ECO:0000256" key="3">
    <source>
        <dbReference type="ARBA" id="ARBA00022764"/>
    </source>
</evidence>
<dbReference type="InterPro" id="IPR012899">
    <property type="entry name" value="LTXXQ"/>
</dbReference>
<dbReference type="GO" id="GO:0051082">
    <property type="term" value="F:unfolded protein binding"/>
    <property type="evidence" value="ECO:0007669"/>
    <property type="project" value="TreeGrafter"/>
</dbReference>
<name>A0A1J5Q1Z6_9ZZZZ</name>
<comment type="caution">
    <text evidence="5">The sequence shown here is derived from an EMBL/GenBank/DDBJ whole genome shotgun (WGS) entry which is preliminary data.</text>
</comment>
<organism evidence="5">
    <name type="scientific">mine drainage metagenome</name>
    <dbReference type="NCBI Taxonomy" id="410659"/>
    <lineage>
        <taxon>unclassified sequences</taxon>
        <taxon>metagenomes</taxon>
        <taxon>ecological metagenomes</taxon>
    </lineage>
</organism>
<comment type="subcellular location">
    <subcellularLocation>
        <location evidence="1">Periplasm</location>
    </subcellularLocation>
</comment>
<dbReference type="Gene3D" id="1.20.120.1490">
    <property type="match status" value="1"/>
</dbReference>
<keyword evidence="3" id="KW-0574">Periplasm</keyword>
<reference evidence="5" key="1">
    <citation type="submission" date="2016-10" db="EMBL/GenBank/DDBJ databases">
        <title>Sequence of Gallionella enrichment culture.</title>
        <authorList>
            <person name="Poehlein A."/>
            <person name="Muehling M."/>
            <person name="Daniel R."/>
        </authorList>
    </citation>
    <scope>NUCLEOTIDE SEQUENCE</scope>
</reference>